<protein>
    <submittedName>
        <fullName evidence="1">Uncharacterized protein</fullName>
    </submittedName>
</protein>
<name>A0ABN7MQW7_9BURK</name>
<evidence type="ECO:0000313" key="2">
    <source>
        <dbReference type="Proteomes" id="UP000672526"/>
    </source>
</evidence>
<comment type="caution">
    <text evidence="1">The sequence shown here is derived from an EMBL/GenBank/DDBJ whole genome shotgun (WGS) entry which is preliminary data.</text>
</comment>
<accession>A0ABN7MQW7</accession>
<gene>
    <name evidence="1" type="ORF">R69888_06241</name>
</gene>
<evidence type="ECO:0000313" key="1">
    <source>
        <dbReference type="EMBL" id="CAE6823950.1"/>
    </source>
</evidence>
<organism evidence="1 2">
    <name type="scientific">Paraburkholderia haematera</name>
    <dbReference type="NCBI Taxonomy" id="2793077"/>
    <lineage>
        <taxon>Bacteria</taxon>
        <taxon>Pseudomonadati</taxon>
        <taxon>Pseudomonadota</taxon>
        <taxon>Betaproteobacteria</taxon>
        <taxon>Burkholderiales</taxon>
        <taxon>Burkholderiaceae</taxon>
        <taxon>Paraburkholderia</taxon>
    </lineage>
</organism>
<dbReference type="Proteomes" id="UP000672526">
    <property type="component" value="Unassembled WGS sequence"/>
</dbReference>
<sequence>MGERRFAISGVFSRPVRVKPGTAYCELSSATFRSAQRFLLLSQAATGQLHGVAFICSCACRLPSARAFARLNAGLGVHGGKEMLATLVKNFIR</sequence>
<proteinExistence type="predicted"/>
<reference evidence="1 2" key="1">
    <citation type="submission" date="2021-02" db="EMBL/GenBank/DDBJ databases">
        <authorList>
            <person name="Vanwijnsberghe S."/>
        </authorList>
    </citation>
    <scope>NUCLEOTIDE SEQUENCE [LARGE SCALE GENOMIC DNA]</scope>
    <source>
        <strain evidence="1 2">LMG 31837</strain>
    </source>
</reference>
<dbReference type="EMBL" id="CAJNBK010000031">
    <property type="protein sequence ID" value="CAE6823950.1"/>
    <property type="molecule type" value="Genomic_DNA"/>
</dbReference>
<keyword evidence="2" id="KW-1185">Reference proteome</keyword>